<protein>
    <submittedName>
        <fullName evidence="4">Uncharacterized protein</fullName>
    </submittedName>
</protein>
<dbReference type="Proteomes" id="UP000546464">
    <property type="component" value="Unassembled WGS sequence"/>
</dbReference>
<dbReference type="RefSeq" id="WP_185676588.1">
    <property type="nucleotide sequence ID" value="NZ_JACHVB010000044.1"/>
</dbReference>
<dbReference type="AlphaFoldDB" id="A0A842HG30"/>
<feature type="region of interest" description="Disordered" evidence="1">
    <location>
        <begin position="63"/>
        <end position="86"/>
    </location>
</feature>
<evidence type="ECO:0000256" key="2">
    <source>
        <dbReference type="SAM" id="Phobius"/>
    </source>
</evidence>
<sequence>MWPNLILVLLTVGVAVACQCGPPPASPPPVDFGPLAGALRVLGGSSVLCSLIWGASLITQAKLKQKDNREPDPATAARRTELLHPR</sequence>
<keyword evidence="2" id="KW-0472">Membrane</keyword>
<organism evidence="4 5">
    <name type="scientific">Ruficoccus amylovorans</name>
    <dbReference type="NCBI Taxonomy" id="1804625"/>
    <lineage>
        <taxon>Bacteria</taxon>
        <taxon>Pseudomonadati</taxon>
        <taxon>Verrucomicrobiota</taxon>
        <taxon>Opitutia</taxon>
        <taxon>Puniceicoccales</taxon>
        <taxon>Cerasicoccaceae</taxon>
        <taxon>Ruficoccus</taxon>
    </lineage>
</organism>
<proteinExistence type="predicted"/>
<gene>
    <name evidence="4" type="ORF">H5P28_15310</name>
</gene>
<feature type="transmembrane region" description="Helical" evidence="2">
    <location>
        <begin position="36"/>
        <end position="59"/>
    </location>
</feature>
<name>A0A842HG30_9BACT</name>
<feature type="signal peptide" evidence="3">
    <location>
        <begin position="1"/>
        <end position="17"/>
    </location>
</feature>
<comment type="caution">
    <text evidence="4">The sequence shown here is derived from an EMBL/GenBank/DDBJ whole genome shotgun (WGS) entry which is preliminary data.</text>
</comment>
<evidence type="ECO:0000256" key="3">
    <source>
        <dbReference type="SAM" id="SignalP"/>
    </source>
</evidence>
<feature type="non-terminal residue" evidence="4">
    <location>
        <position position="86"/>
    </location>
</feature>
<accession>A0A842HG30</accession>
<feature type="compositionally biased region" description="Basic and acidic residues" evidence="1">
    <location>
        <begin position="64"/>
        <end position="86"/>
    </location>
</feature>
<keyword evidence="3" id="KW-0732">Signal</keyword>
<evidence type="ECO:0000256" key="1">
    <source>
        <dbReference type="SAM" id="MobiDB-lite"/>
    </source>
</evidence>
<evidence type="ECO:0000313" key="4">
    <source>
        <dbReference type="EMBL" id="MBC2595635.1"/>
    </source>
</evidence>
<dbReference type="EMBL" id="JACHVB010000044">
    <property type="protein sequence ID" value="MBC2595635.1"/>
    <property type="molecule type" value="Genomic_DNA"/>
</dbReference>
<keyword evidence="2" id="KW-1133">Transmembrane helix</keyword>
<feature type="chain" id="PRO_5032490709" evidence="3">
    <location>
        <begin position="18"/>
        <end position="86"/>
    </location>
</feature>
<evidence type="ECO:0000313" key="5">
    <source>
        <dbReference type="Proteomes" id="UP000546464"/>
    </source>
</evidence>
<reference evidence="4 5" key="1">
    <citation type="submission" date="2020-07" db="EMBL/GenBank/DDBJ databases">
        <authorList>
            <person name="Feng X."/>
        </authorList>
    </citation>
    <scope>NUCLEOTIDE SEQUENCE [LARGE SCALE GENOMIC DNA]</scope>
    <source>
        <strain evidence="4 5">JCM31066</strain>
    </source>
</reference>
<keyword evidence="2" id="KW-0812">Transmembrane</keyword>
<keyword evidence="5" id="KW-1185">Reference proteome</keyword>